<name>A0ABW7I8A9_9RHOB</name>
<sequence>MIWFAGATLLPMAMVLAGAVWGGPWPYAALTYMTVLSFVMDRLIAAAPDAPEEGAEFPAAPRLLALLGLLHFAVLVAAVWAVAGQSGLSWPARLCLGIAAGLIFGQIAHPAAHELIHKRPRALRLLGRLVYSSLLIGHHASAHLLVHHAHVGSDRDPSSARRGEGFYRFALRAGFGGARAGWHAETAMLRRAGRPLWRHPYLLYVAVGLGCGCIAAALGGIGGVLGYVAMCLYAQMQIQMSDYVQHYGLRRRRLEGGALEPVGPGHSWNAPQRFSSALTLNAPRHSHHHVSPGTDFPALRLERGHMPMLPYPLPAMAALSLVPPLWRRVMDRRLDRWEARQAAPR</sequence>
<keyword evidence="11 12" id="KW-0472">Membrane</keyword>
<dbReference type="Pfam" id="PF00487">
    <property type="entry name" value="FA_desaturase"/>
    <property type="match status" value="1"/>
</dbReference>
<comment type="similarity">
    <text evidence="2">Belongs to the fatty acid desaturase type 1 family. AlkB subfamily.</text>
</comment>
<dbReference type="CDD" id="cd03512">
    <property type="entry name" value="Alkane-hydroxylase"/>
    <property type="match status" value="1"/>
</dbReference>
<dbReference type="InterPro" id="IPR005804">
    <property type="entry name" value="FA_desaturase_dom"/>
</dbReference>
<evidence type="ECO:0000256" key="8">
    <source>
        <dbReference type="ARBA" id="ARBA00023002"/>
    </source>
</evidence>
<keyword evidence="6" id="KW-0479">Metal-binding</keyword>
<proteinExistence type="inferred from homology"/>
<evidence type="ECO:0000256" key="5">
    <source>
        <dbReference type="ARBA" id="ARBA00022692"/>
    </source>
</evidence>
<reference evidence="14 15" key="1">
    <citation type="submission" date="2024-10" db="EMBL/GenBank/DDBJ databases">
        <authorList>
            <person name="Yang X.-N."/>
        </authorList>
    </citation>
    <scope>NUCLEOTIDE SEQUENCE [LARGE SCALE GENOMIC DNA]</scope>
    <source>
        <strain evidence="14 15">CAU 1059</strain>
    </source>
</reference>
<evidence type="ECO:0000256" key="6">
    <source>
        <dbReference type="ARBA" id="ARBA00022723"/>
    </source>
</evidence>
<feature type="transmembrane region" description="Helical" evidence="12">
    <location>
        <begin position="202"/>
        <end position="230"/>
    </location>
</feature>
<dbReference type="EMBL" id="JBIHMM010000003">
    <property type="protein sequence ID" value="MFH0254437.1"/>
    <property type="molecule type" value="Genomic_DNA"/>
</dbReference>
<evidence type="ECO:0000256" key="1">
    <source>
        <dbReference type="ARBA" id="ARBA00004429"/>
    </source>
</evidence>
<gene>
    <name evidence="14" type="ORF">ACGRVM_11070</name>
</gene>
<feature type="domain" description="Fatty acid desaturase" evidence="13">
    <location>
        <begin position="89"/>
        <end position="303"/>
    </location>
</feature>
<keyword evidence="15" id="KW-1185">Reference proteome</keyword>
<evidence type="ECO:0000256" key="10">
    <source>
        <dbReference type="ARBA" id="ARBA00023033"/>
    </source>
</evidence>
<dbReference type="Proteomes" id="UP001607157">
    <property type="component" value="Unassembled WGS sequence"/>
</dbReference>
<feature type="transmembrane region" description="Helical" evidence="12">
    <location>
        <begin position="88"/>
        <end position="108"/>
    </location>
</feature>
<keyword evidence="5 12" id="KW-0812">Transmembrane</keyword>
<comment type="caution">
    <text evidence="14">The sequence shown here is derived from an EMBL/GenBank/DDBJ whole genome shotgun (WGS) entry which is preliminary data.</text>
</comment>
<evidence type="ECO:0000256" key="3">
    <source>
        <dbReference type="ARBA" id="ARBA00022475"/>
    </source>
</evidence>
<evidence type="ECO:0000256" key="11">
    <source>
        <dbReference type="ARBA" id="ARBA00023136"/>
    </source>
</evidence>
<keyword evidence="10" id="KW-0503">Monooxygenase</keyword>
<evidence type="ECO:0000313" key="14">
    <source>
        <dbReference type="EMBL" id="MFH0254437.1"/>
    </source>
</evidence>
<protein>
    <submittedName>
        <fullName evidence="14">Alkane 1-monooxygenase</fullName>
    </submittedName>
</protein>
<organism evidence="14 15">
    <name type="scientific">Roseovarius aquimarinus</name>
    <dbReference type="NCBI Taxonomy" id="1229156"/>
    <lineage>
        <taxon>Bacteria</taxon>
        <taxon>Pseudomonadati</taxon>
        <taxon>Pseudomonadota</taxon>
        <taxon>Alphaproteobacteria</taxon>
        <taxon>Rhodobacterales</taxon>
        <taxon>Roseobacteraceae</taxon>
        <taxon>Roseovarius</taxon>
    </lineage>
</organism>
<dbReference type="PANTHER" id="PTHR38674">
    <property type="entry name" value="ALKANE 1-MONOOXYGENASE 1"/>
    <property type="match status" value="1"/>
</dbReference>
<keyword evidence="4" id="KW-0997">Cell inner membrane</keyword>
<dbReference type="RefSeq" id="WP_377171594.1">
    <property type="nucleotide sequence ID" value="NZ_JBHTJC010000003.1"/>
</dbReference>
<evidence type="ECO:0000256" key="12">
    <source>
        <dbReference type="SAM" id="Phobius"/>
    </source>
</evidence>
<dbReference type="PANTHER" id="PTHR38674:SF1">
    <property type="entry name" value="ALKANE 1-MONOOXYGENASE 1"/>
    <property type="match status" value="1"/>
</dbReference>
<feature type="transmembrane region" description="Helical" evidence="12">
    <location>
        <begin position="59"/>
        <end position="82"/>
    </location>
</feature>
<evidence type="ECO:0000259" key="13">
    <source>
        <dbReference type="Pfam" id="PF00487"/>
    </source>
</evidence>
<evidence type="ECO:0000313" key="15">
    <source>
        <dbReference type="Proteomes" id="UP001607157"/>
    </source>
</evidence>
<dbReference type="InterPro" id="IPR033885">
    <property type="entry name" value="AlkB/XylM"/>
</dbReference>
<keyword evidence="3" id="KW-1003">Cell membrane</keyword>
<evidence type="ECO:0000256" key="7">
    <source>
        <dbReference type="ARBA" id="ARBA00022989"/>
    </source>
</evidence>
<evidence type="ECO:0000256" key="2">
    <source>
        <dbReference type="ARBA" id="ARBA00010823"/>
    </source>
</evidence>
<accession>A0ABW7I8A9</accession>
<keyword evidence="9" id="KW-0408">Iron</keyword>
<comment type="subcellular location">
    <subcellularLocation>
        <location evidence="1">Cell inner membrane</location>
        <topology evidence="1">Multi-pass membrane protein</topology>
    </subcellularLocation>
</comment>
<keyword evidence="7 12" id="KW-1133">Transmembrane helix</keyword>
<feature type="transmembrane region" description="Helical" evidence="12">
    <location>
        <begin position="129"/>
        <end position="146"/>
    </location>
</feature>
<keyword evidence="8" id="KW-0560">Oxidoreductase</keyword>
<evidence type="ECO:0000256" key="9">
    <source>
        <dbReference type="ARBA" id="ARBA00023004"/>
    </source>
</evidence>
<evidence type="ECO:0000256" key="4">
    <source>
        <dbReference type="ARBA" id="ARBA00022519"/>
    </source>
</evidence>